<keyword evidence="2" id="KW-0472">Membrane</keyword>
<feature type="region of interest" description="Disordered" evidence="1">
    <location>
        <begin position="185"/>
        <end position="225"/>
    </location>
</feature>
<feature type="region of interest" description="Disordered" evidence="1">
    <location>
        <begin position="302"/>
        <end position="326"/>
    </location>
</feature>
<comment type="caution">
    <text evidence="3">The sequence shown here is derived from an EMBL/GenBank/DDBJ whole genome shotgun (WGS) entry which is preliminary data.</text>
</comment>
<evidence type="ECO:0000313" key="3">
    <source>
        <dbReference type="EMBL" id="PIL23119.1"/>
    </source>
</evidence>
<keyword evidence="4" id="KW-1185">Reference proteome</keyword>
<protein>
    <submittedName>
        <fullName evidence="3">Uncharacterized protein</fullName>
    </submittedName>
</protein>
<name>A0A2G8RNN2_9APHY</name>
<feature type="region of interest" description="Disordered" evidence="1">
    <location>
        <begin position="242"/>
        <end position="263"/>
    </location>
</feature>
<keyword evidence="2" id="KW-0812">Transmembrane</keyword>
<keyword evidence="2" id="KW-1133">Transmembrane helix</keyword>
<evidence type="ECO:0000256" key="2">
    <source>
        <dbReference type="SAM" id="Phobius"/>
    </source>
</evidence>
<evidence type="ECO:0000313" key="4">
    <source>
        <dbReference type="Proteomes" id="UP000230002"/>
    </source>
</evidence>
<feature type="region of interest" description="Disordered" evidence="1">
    <location>
        <begin position="146"/>
        <end position="165"/>
    </location>
</feature>
<feature type="compositionally biased region" description="Pro residues" evidence="1">
    <location>
        <begin position="188"/>
        <end position="198"/>
    </location>
</feature>
<dbReference type="EMBL" id="AYKW01000068">
    <property type="protein sequence ID" value="PIL23119.1"/>
    <property type="molecule type" value="Genomic_DNA"/>
</dbReference>
<evidence type="ECO:0000256" key="1">
    <source>
        <dbReference type="SAM" id="MobiDB-lite"/>
    </source>
</evidence>
<organism evidence="3 4">
    <name type="scientific">Ganoderma sinense ZZ0214-1</name>
    <dbReference type="NCBI Taxonomy" id="1077348"/>
    <lineage>
        <taxon>Eukaryota</taxon>
        <taxon>Fungi</taxon>
        <taxon>Dikarya</taxon>
        <taxon>Basidiomycota</taxon>
        <taxon>Agaricomycotina</taxon>
        <taxon>Agaricomycetes</taxon>
        <taxon>Polyporales</taxon>
        <taxon>Polyporaceae</taxon>
        <taxon>Ganoderma</taxon>
    </lineage>
</organism>
<reference evidence="3 4" key="1">
    <citation type="journal article" date="2015" name="Sci. Rep.">
        <title>Chromosome-level genome map provides insights into diverse defense mechanisms in the medicinal fungus Ganoderma sinense.</title>
        <authorList>
            <person name="Zhu Y."/>
            <person name="Xu J."/>
            <person name="Sun C."/>
            <person name="Zhou S."/>
            <person name="Xu H."/>
            <person name="Nelson D.R."/>
            <person name="Qian J."/>
            <person name="Song J."/>
            <person name="Luo H."/>
            <person name="Xiang L."/>
            <person name="Li Y."/>
            <person name="Xu Z."/>
            <person name="Ji A."/>
            <person name="Wang L."/>
            <person name="Lu S."/>
            <person name="Hayward A."/>
            <person name="Sun W."/>
            <person name="Li X."/>
            <person name="Schwartz D.C."/>
            <person name="Wang Y."/>
            <person name="Chen S."/>
        </authorList>
    </citation>
    <scope>NUCLEOTIDE SEQUENCE [LARGE SCALE GENOMIC DNA]</scope>
    <source>
        <strain evidence="3 4">ZZ0214-1</strain>
    </source>
</reference>
<dbReference type="AlphaFoldDB" id="A0A2G8RNN2"/>
<dbReference type="Proteomes" id="UP000230002">
    <property type="component" value="Unassembled WGS sequence"/>
</dbReference>
<dbReference type="OrthoDB" id="2796963at2759"/>
<feature type="compositionally biased region" description="Low complexity" evidence="1">
    <location>
        <begin position="199"/>
        <end position="222"/>
    </location>
</feature>
<feature type="transmembrane region" description="Helical" evidence="2">
    <location>
        <begin position="43"/>
        <end position="64"/>
    </location>
</feature>
<feature type="region of interest" description="Disordered" evidence="1">
    <location>
        <begin position="1"/>
        <end position="35"/>
    </location>
</feature>
<feature type="compositionally biased region" description="Low complexity" evidence="1">
    <location>
        <begin position="1"/>
        <end position="23"/>
    </location>
</feature>
<sequence>MASHSSSGSAATSTSAPSDTASSMDGNGTGNPGMPGLGSSSSLPFSFLVTFVAIFLFFLGCGLGSRRVTRTLRRNLALEVTGLGGDSDRRVARIPRKRPLLWDAFPHEAPSSTSSPLGRAGDGDSVRVFSHPWDVLAPLSATYVRTSPPAAPAPPLRPPGPQTETMSRWHLGGGGFVPSRGLMRAIPRLPPPPTPRAPPNASGSGSRTGTGAAASAAPSRAAPEMHWRGRRVPDWIARPLMPDSLDGPRFNDPDARAEGPGPDEAAEVCEREVQALQVVFLVSLPSPERARAARVRAKALEADRRESGGSGMFGGEDDSEASAGTTIGEYLLGTARVPWRDGEISGTG</sequence>
<gene>
    <name evidence="3" type="ORF">GSI_14428</name>
</gene>
<proteinExistence type="predicted"/>
<feature type="compositionally biased region" description="Pro residues" evidence="1">
    <location>
        <begin position="149"/>
        <end position="161"/>
    </location>
</feature>
<accession>A0A2G8RNN2</accession>